<feature type="non-terminal residue" evidence="1">
    <location>
        <position position="1"/>
    </location>
</feature>
<organism evidence="1 2">
    <name type="scientific">Cetraspora pellucida</name>
    <dbReference type="NCBI Taxonomy" id="1433469"/>
    <lineage>
        <taxon>Eukaryota</taxon>
        <taxon>Fungi</taxon>
        <taxon>Fungi incertae sedis</taxon>
        <taxon>Mucoromycota</taxon>
        <taxon>Glomeromycotina</taxon>
        <taxon>Glomeromycetes</taxon>
        <taxon>Diversisporales</taxon>
        <taxon>Gigasporaceae</taxon>
        <taxon>Cetraspora</taxon>
    </lineage>
</organism>
<feature type="non-terminal residue" evidence="1">
    <location>
        <position position="131"/>
    </location>
</feature>
<reference evidence="1" key="1">
    <citation type="submission" date="2021-06" db="EMBL/GenBank/DDBJ databases">
        <authorList>
            <person name="Kallberg Y."/>
            <person name="Tangrot J."/>
            <person name="Rosling A."/>
        </authorList>
    </citation>
    <scope>NUCLEOTIDE SEQUENCE</scope>
    <source>
        <strain evidence="1">28 12/20/2015</strain>
    </source>
</reference>
<dbReference type="Proteomes" id="UP000789366">
    <property type="component" value="Unassembled WGS sequence"/>
</dbReference>
<comment type="caution">
    <text evidence="1">The sequence shown here is derived from an EMBL/GenBank/DDBJ whole genome shotgun (WGS) entry which is preliminary data.</text>
</comment>
<proteinExistence type="predicted"/>
<evidence type="ECO:0000313" key="2">
    <source>
        <dbReference type="Proteomes" id="UP000789366"/>
    </source>
</evidence>
<gene>
    <name evidence="1" type="ORF">SPELUC_LOCUS8755</name>
</gene>
<protein>
    <submittedName>
        <fullName evidence="1">12632_t:CDS:1</fullName>
    </submittedName>
</protein>
<evidence type="ECO:0000313" key="1">
    <source>
        <dbReference type="EMBL" id="CAG8646369.1"/>
    </source>
</evidence>
<keyword evidence="2" id="KW-1185">Reference proteome</keyword>
<name>A0ACA9NB18_9GLOM</name>
<accession>A0ACA9NB18</accession>
<dbReference type="EMBL" id="CAJVPW010013597">
    <property type="protein sequence ID" value="CAG8646369.1"/>
    <property type="molecule type" value="Genomic_DNA"/>
</dbReference>
<sequence>RIKHSALQSLSNKVECTAVENDEQSEQSKKKTQAFIQNTFTNLIENTFTNHIENTLTNHTCETLTNHTWDSLTNHPSDTFTNHVDDTFTSSITQTNASDIIVADKNTRIDYSEADSDSCEINDTDDETFCE</sequence>